<evidence type="ECO:0000256" key="1">
    <source>
        <dbReference type="SAM" id="MobiDB-lite"/>
    </source>
</evidence>
<keyword evidence="2" id="KW-0732">Signal</keyword>
<name>A0ABT4YD91_METRE</name>
<accession>A0ABT4YD91</accession>
<dbReference type="Gene3D" id="2.60.40.2700">
    <property type="match status" value="1"/>
</dbReference>
<feature type="signal peptide" evidence="2">
    <location>
        <begin position="1"/>
        <end position="31"/>
    </location>
</feature>
<comment type="caution">
    <text evidence="3">The sequence shown here is derived from an EMBL/GenBank/DDBJ whole genome shotgun (WGS) entry which is preliminary data.</text>
</comment>
<organism evidence="3 4">
    <name type="scientific">Metapseudomonas resinovorans</name>
    <name type="common">Pseudomonas resinovorans</name>
    <dbReference type="NCBI Taxonomy" id="53412"/>
    <lineage>
        <taxon>Bacteria</taxon>
        <taxon>Pseudomonadati</taxon>
        <taxon>Pseudomonadota</taxon>
        <taxon>Gammaproteobacteria</taxon>
        <taxon>Pseudomonadales</taxon>
        <taxon>Pseudomonadaceae</taxon>
        <taxon>Metapseudomonas</taxon>
    </lineage>
</organism>
<evidence type="ECO:0000313" key="4">
    <source>
        <dbReference type="Proteomes" id="UP001211689"/>
    </source>
</evidence>
<sequence length="231" mass="24091">MTPRNIAKYTGVPFQLVAAFGLAASAQLALALDSAPTQPVEGRAPAVSSIVLKNETRPGERPAEGDTMTVESYSFNDPDGDIEDQSASGTSFQWKLDGQDISGATEKSYQVDPADAGKVLTVEVTPRTSQSDTDPYEGLAVLSPPVTIGASDQPTSIEIHVNGTPITGRPVVGTQLTAVPVCPSGACDPNLVFTWSVGGTEVGTGVTYTPAKEDQKKTITVSTPTVRAVQR</sequence>
<gene>
    <name evidence="3" type="ORF">NNO07_27000</name>
</gene>
<proteinExistence type="predicted"/>
<feature type="compositionally biased region" description="Basic and acidic residues" evidence="1">
    <location>
        <begin position="54"/>
        <end position="64"/>
    </location>
</feature>
<feature type="region of interest" description="Disordered" evidence="1">
    <location>
        <begin position="51"/>
        <end position="88"/>
    </location>
</feature>
<evidence type="ECO:0000256" key="2">
    <source>
        <dbReference type="SAM" id="SignalP"/>
    </source>
</evidence>
<dbReference type="Proteomes" id="UP001211689">
    <property type="component" value="Unassembled WGS sequence"/>
</dbReference>
<dbReference type="EMBL" id="JANEWF010000061">
    <property type="protein sequence ID" value="MDA8486731.1"/>
    <property type="molecule type" value="Genomic_DNA"/>
</dbReference>
<dbReference type="RefSeq" id="WP_271472537.1">
    <property type="nucleotide sequence ID" value="NZ_JANEWF010000061.1"/>
</dbReference>
<reference evidence="3 4" key="1">
    <citation type="submission" date="2022-07" db="EMBL/GenBank/DDBJ databases">
        <title>Genome Analysis of Selected Gammaproteobacteria from Nigerian Food snails.</title>
        <authorList>
            <person name="Okafor A.C."/>
        </authorList>
    </citation>
    <scope>NUCLEOTIDE SEQUENCE [LARGE SCALE GENOMIC DNA]</scope>
    <source>
        <strain evidence="3 4">Awg 2</strain>
    </source>
</reference>
<keyword evidence="4" id="KW-1185">Reference proteome</keyword>
<protein>
    <submittedName>
        <fullName evidence="3">ZirU family protein</fullName>
    </submittedName>
</protein>
<evidence type="ECO:0000313" key="3">
    <source>
        <dbReference type="EMBL" id="MDA8486731.1"/>
    </source>
</evidence>
<dbReference type="InterPro" id="IPR054665">
    <property type="entry name" value="ZirU-like_dom"/>
</dbReference>
<feature type="chain" id="PRO_5046154539" evidence="2">
    <location>
        <begin position="32"/>
        <end position="231"/>
    </location>
</feature>
<dbReference type="NCBIfam" id="NF040485">
    <property type="entry name" value="ZirU_fam"/>
    <property type="match status" value="1"/>
</dbReference>